<evidence type="ECO:0000313" key="3">
    <source>
        <dbReference type="EMBL" id="GAA4330899.1"/>
    </source>
</evidence>
<protein>
    <submittedName>
        <fullName evidence="3">Universal stress protein</fullName>
    </submittedName>
</protein>
<dbReference type="PRINTS" id="PR01438">
    <property type="entry name" value="UNVRSLSTRESS"/>
</dbReference>
<accession>A0ABP8GW94</accession>
<dbReference type="InterPro" id="IPR006015">
    <property type="entry name" value="Universal_stress_UspA"/>
</dbReference>
<evidence type="ECO:0000313" key="4">
    <source>
        <dbReference type="Proteomes" id="UP001501671"/>
    </source>
</evidence>
<comment type="similarity">
    <text evidence="1">Belongs to the universal stress protein A family.</text>
</comment>
<dbReference type="PANTHER" id="PTHR46268:SF6">
    <property type="entry name" value="UNIVERSAL STRESS PROTEIN UP12"/>
    <property type="match status" value="1"/>
</dbReference>
<dbReference type="Pfam" id="PF00582">
    <property type="entry name" value="Usp"/>
    <property type="match status" value="1"/>
</dbReference>
<dbReference type="InterPro" id="IPR014729">
    <property type="entry name" value="Rossmann-like_a/b/a_fold"/>
</dbReference>
<reference evidence="4" key="1">
    <citation type="journal article" date="2019" name="Int. J. Syst. Evol. Microbiol.">
        <title>The Global Catalogue of Microorganisms (GCM) 10K type strain sequencing project: providing services to taxonomists for standard genome sequencing and annotation.</title>
        <authorList>
            <consortium name="The Broad Institute Genomics Platform"/>
            <consortium name="The Broad Institute Genome Sequencing Center for Infectious Disease"/>
            <person name="Wu L."/>
            <person name="Ma J."/>
        </authorList>
    </citation>
    <scope>NUCLEOTIDE SEQUENCE [LARGE SCALE GENOMIC DNA]</scope>
    <source>
        <strain evidence="4">JCM 17666</strain>
    </source>
</reference>
<dbReference type="PANTHER" id="PTHR46268">
    <property type="entry name" value="STRESS RESPONSE PROTEIN NHAX"/>
    <property type="match status" value="1"/>
</dbReference>
<keyword evidence="4" id="KW-1185">Reference proteome</keyword>
<dbReference type="InterPro" id="IPR006016">
    <property type="entry name" value="UspA"/>
</dbReference>
<evidence type="ECO:0000256" key="1">
    <source>
        <dbReference type="ARBA" id="ARBA00008791"/>
    </source>
</evidence>
<name>A0ABP8GW94_9BURK</name>
<sequence length="140" mass="15120">MQKILVPIDGSDNSVRACREALRMAGGNPAEVHLVNVQPPVLSGYAARFLNETQIRDYYESEGRNALRAVEPLPQADGVTYVQRIEVGHPADTLAAYAKRRQCDRIVMGTRGLGSLSAALLGSVATKVIHLAEVPVTLVK</sequence>
<dbReference type="Proteomes" id="UP001501671">
    <property type="component" value="Unassembled WGS sequence"/>
</dbReference>
<dbReference type="RefSeq" id="WP_345248691.1">
    <property type="nucleotide sequence ID" value="NZ_BAABFO010000007.1"/>
</dbReference>
<organism evidence="3 4">
    <name type="scientific">Pigmentiphaga soli</name>
    <dbReference type="NCBI Taxonomy" id="1007095"/>
    <lineage>
        <taxon>Bacteria</taxon>
        <taxon>Pseudomonadati</taxon>
        <taxon>Pseudomonadota</taxon>
        <taxon>Betaproteobacteria</taxon>
        <taxon>Burkholderiales</taxon>
        <taxon>Alcaligenaceae</taxon>
        <taxon>Pigmentiphaga</taxon>
    </lineage>
</organism>
<dbReference type="Gene3D" id="3.40.50.620">
    <property type="entry name" value="HUPs"/>
    <property type="match status" value="1"/>
</dbReference>
<dbReference type="SUPFAM" id="SSF52402">
    <property type="entry name" value="Adenine nucleotide alpha hydrolases-like"/>
    <property type="match status" value="1"/>
</dbReference>
<dbReference type="CDD" id="cd00293">
    <property type="entry name" value="USP-like"/>
    <property type="match status" value="1"/>
</dbReference>
<dbReference type="EMBL" id="BAABFO010000007">
    <property type="protein sequence ID" value="GAA4330899.1"/>
    <property type="molecule type" value="Genomic_DNA"/>
</dbReference>
<feature type="domain" description="UspA" evidence="2">
    <location>
        <begin position="1"/>
        <end position="140"/>
    </location>
</feature>
<comment type="caution">
    <text evidence="3">The sequence shown here is derived from an EMBL/GenBank/DDBJ whole genome shotgun (WGS) entry which is preliminary data.</text>
</comment>
<proteinExistence type="inferred from homology"/>
<gene>
    <name evidence="3" type="ORF">GCM10023144_19000</name>
</gene>
<evidence type="ECO:0000259" key="2">
    <source>
        <dbReference type="Pfam" id="PF00582"/>
    </source>
</evidence>